<gene>
    <name evidence="3" type="ORF">GCM10023092_25390</name>
</gene>
<feature type="region of interest" description="Disordered" evidence="1">
    <location>
        <begin position="246"/>
        <end position="287"/>
    </location>
</feature>
<evidence type="ECO:0000313" key="3">
    <source>
        <dbReference type="EMBL" id="GAA4457923.1"/>
    </source>
</evidence>
<sequence length="396" mass="46401">MVIRGNTRGNGRQLAYYLLAPGENDHIRILDADGWDEMSEVEFSNLLYDMSVTAELTKSKKGLYHAQINPAIGEDKLMDDAKWFQAADILAKELGLENQRRAIVLHEKKGRIHAHCVWERYDHDKGKMVSDSFSRLAQDRARMEMERILEQEKTPRRNKNRPELKATLTELWQNTKTSKEFMREVDKAGYMLAEGTLRHPFMVVDENGRTYDLVRQLKGVRIKEVRERMRGAKLIHEKQAIEIMRARGEQDKGDTGDKGREKQKADGLGKPSPERQMENKADITKDKRAMEEIAREFAANRKDTFRLEEDQIRYNEAKDTYDGNAGDMTRRADGSAKDAARKFRDNKRDVQDDLTTEQMKVLERERLKQEFREKQKQDKEQKERNRGRDKGRDYEY</sequence>
<proteinExistence type="predicted"/>
<dbReference type="EMBL" id="BAABEZ010000024">
    <property type="protein sequence ID" value="GAA4457923.1"/>
    <property type="molecule type" value="Genomic_DNA"/>
</dbReference>
<feature type="region of interest" description="Disordered" evidence="1">
    <location>
        <begin position="318"/>
        <end position="396"/>
    </location>
</feature>
<feature type="compositionally biased region" description="Basic and acidic residues" evidence="1">
    <location>
        <begin position="360"/>
        <end position="396"/>
    </location>
</feature>
<comment type="caution">
    <text evidence="3">The sequence shown here is derived from an EMBL/GenBank/DDBJ whole genome shotgun (WGS) entry which is preliminary data.</text>
</comment>
<accession>A0ABP8MXT6</accession>
<keyword evidence="4" id="KW-1185">Reference proteome</keyword>
<dbReference type="InterPro" id="IPR005094">
    <property type="entry name" value="Endonuclease_MobA/VirD2"/>
</dbReference>
<reference evidence="4" key="1">
    <citation type="journal article" date="2019" name="Int. J. Syst. Evol. Microbiol.">
        <title>The Global Catalogue of Microorganisms (GCM) 10K type strain sequencing project: providing services to taxonomists for standard genome sequencing and annotation.</title>
        <authorList>
            <consortium name="The Broad Institute Genomics Platform"/>
            <consortium name="The Broad Institute Genome Sequencing Center for Infectious Disease"/>
            <person name="Wu L."/>
            <person name="Ma J."/>
        </authorList>
    </citation>
    <scope>NUCLEOTIDE SEQUENCE [LARGE SCALE GENOMIC DNA]</scope>
    <source>
        <strain evidence="4">JCM 31921</strain>
    </source>
</reference>
<feature type="domain" description="MobA/VirD2-like nuclease" evidence="2">
    <location>
        <begin position="42"/>
        <end position="147"/>
    </location>
</feature>
<evidence type="ECO:0000259" key="2">
    <source>
        <dbReference type="Pfam" id="PF03432"/>
    </source>
</evidence>
<name>A0ABP8MXT6_9BACT</name>
<dbReference type="RefSeq" id="WP_344827815.1">
    <property type="nucleotide sequence ID" value="NZ_BAABEZ010000024.1"/>
</dbReference>
<evidence type="ECO:0000256" key="1">
    <source>
        <dbReference type="SAM" id="MobiDB-lite"/>
    </source>
</evidence>
<evidence type="ECO:0000313" key="4">
    <source>
        <dbReference type="Proteomes" id="UP001501410"/>
    </source>
</evidence>
<feature type="compositionally biased region" description="Basic and acidic residues" evidence="1">
    <location>
        <begin position="328"/>
        <end position="351"/>
    </location>
</feature>
<protein>
    <recommendedName>
        <fullName evidence="2">MobA/VirD2-like nuclease domain-containing protein</fullName>
    </recommendedName>
</protein>
<dbReference type="Proteomes" id="UP001501410">
    <property type="component" value="Unassembled WGS sequence"/>
</dbReference>
<organism evidence="3 4">
    <name type="scientific">Rurimicrobium arvi</name>
    <dbReference type="NCBI Taxonomy" id="2049916"/>
    <lineage>
        <taxon>Bacteria</taxon>
        <taxon>Pseudomonadati</taxon>
        <taxon>Bacteroidota</taxon>
        <taxon>Chitinophagia</taxon>
        <taxon>Chitinophagales</taxon>
        <taxon>Chitinophagaceae</taxon>
        <taxon>Rurimicrobium</taxon>
    </lineage>
</organism>
<dbReference type="Pfam" id="PF03432">
    <property type="entry name" value="Relaxase"/>
    <property type="match status" value="1"/>
</dbReference>